<dbReference type="InterPro" id="IPR037099">
    <property type="entry name" value="Fum_R/Succ_DH_flav-like_C_sf"/>
</dbReference>
<feature type="region of interest" description="Disordered" evidence="6">
    <location>
        <begin position="65"/>
        <end position="89"/>
    </location>
</feature>
<dbReference type="PANTHER" id="PTHR11632">
    <property type="entry name" value="SUCCINATE DEHYDROGENASE 2 FLAVOPROTEIN SUBUNIT"/>
    <property type="match status" value="1"/>
</dbReference>
<evidence type="ECO:0000256" key="6">
    <source>
        <dbReference type="SAM" id="MobiDB-lite"/>
    </source>
</evidence>
<dbReference type="GO" id="GO:0009061">
    <property type="term" value="P:anaerobic respiration"/>
    <property type="evidence" value="ECO:0007669"/>
    <property type="project" value="TreeGrafter"/>
</dbReference>
<evidence type="ECO:0000313" key="9">
    <source>
        <dbReference type="Proteomes" id="UP000269208"/>
    </source>
</evidence>
<sequence>MTRPASLIPSVFECLELDNLMETAYATAVSANFRTESRGAHSRFDFPERDDANWLCHTLYQPQTESMTRRSVNMEPKLRPAFPPKIRTY</sequence>
<dbReference type="EC" id="1.3.99.1" evidence="8"/>
<comment type="pathway">
    <text evidence="2">Carbohydrate metabolism; tricarboxylic acid cycle.</text>
</comment>
<evidence type="ECO:0000259" key="7">
    <source>
        <dbReference type="Pfam" id="PF02910"/>
    </source>
</evidence>
<evidence type="ECO:0000313" key="8">
    <source>
        <dbReference type="EMBL" id="VEB62012.1"/>
    </source>
</evidence>
<dbReference type="EMBL" id="LR134190">
    <property type="protein sequence ID" value="VEB62012.1"/>
    <property type="molecule type" value="Genomic_DNA"/>
</dbReference>
<evidence type="ECO:0000256" key="5">
    <source>
        <dbReference type="ARBA" id="ARBA00022532"/>
    </source>
</evidence>
<dbReference type="GO" id="GO:0009055">
    <property type="term" value="F:electron transfer activity"/>
    <property type="evidence" value="ECO:0007669"/>
    <property type="project" value="TreeGrafter"/>
</dbReference>
<dbReference type="GO" id="GO:0005886">
    <property type="term" value="C:plasma membrane"/>
    <property type="evidence" value="ECO:0007669"/>
    <property type="project" value="UniProtKB-SubCell"/>
</dbReference>
<keyword evidence="8" id="KW-0560">Oxidoreductase</keyword>
<dbReference type="GO" id="GO:0000104">
    <property type="term" value="F:succinate dehydrogenase activity"/>
    <property type="evidence" value="ECO:0007669"/>
    <property type="project" value="TreeGrafter"/>
</dbReference>
<organism evidence="8 9">
    <name type="scientific">Salmonella enterica I</name>
    <dbReference type="NCBI Taxonomy" id="59201"/>
    <lineage>
        <taxon>Bacteria</taxon>
        <taxon>Pseudomonadati</taxon>
        <taxon>Pseudomonadota</taxon>
        <taxon>Gammaproteobacteria</taxon>
        <taxon>Enterobacterales</taxon>
        <taxon>Enterobacteriaceae</taxon>
        <taxon>Salmonella</taxon>
    </lineage>
</organism>
<dbReference type="SUPFAM" id="SSF46977">
    <property type="entry name" value="Succinate dehydrogenase/fumarate reductase flavoprotein C-terminal domain"/>
    <property type="match status" value="1"/>
</dbReference>
<comment type="subcellular location">
    <subcellularLocation>
        <location evidence="1">Cell inner membrane</location>
    </subcellularLocation>
</comment>
<dbReference type="PANTHER" id="PTHR11632:SF51">
    <property type="entry name" value="SUCCINATE DEHYDROGENASE [UBIQUINONE] FLAVOPROTEIN SUBUNIT, MITOCHONDRIAL"/>
    <property type="match status" value="1"/>
</dbReference>
<keyword evidence="4" id="KW-0997">Cell inner membrane</keyword>
<name>A0A3S4IMV5_SALET</name>
<dbReference type="Proteomes" id="UP000269208">
    <property type="component" value="Chromosome"/>
</dbReference>
<proteinExistence type="predicted"/>
<evidence type="ECO:0000256" key="1">
    <source>
        <dbReference type="ARBA" id="ARBA00004533"/>
    </source>
</evidence>
<dbReference type="InterPro" id="IPR030664">
    <property type="entry name" value="SdhA/FrdA/AprA"/>
</dbReference>
<gene>
    <name evidence="8" type="primary">sdhA_1</name>
    <name evidence="8" type="ORF">NCTC6754_07394</name>
</gene>
<evidence type="ECO:0000256" key="2">
    <source>
        <dbReference type="ARBA" id="ARBA00005163"/>
    </source>
</evidence>
<dbReference type="InterPro" id="IPR015939">
    <property type="entry name" value="Fum_Rdtase/Succ_DH_flav-like_C"/>
</dbReference>
<keyword evidence="4" id="KW-0472">Membrane</keyword>
<keyword evidence="3" id="KW-1003">Cell membrane</keyword>
<accession>A0A3S4IMV5</accession>
<evidence type="ECO:0000256" key="3">
    <source>
        <dbReference type="ARBA" id="ARBA00022475"/>
    </source>
</evidence>
<keyword evidence="5" id="KW-0816">Tricarboxylic acid cycle</keyword>
<dbReference type="Gene3D" id="4.10.80.40">
    <property type="entry name" value="succinate dehydrogenase protein domain"/>
    <property type="match status" value="1"/>
</dbReference>
<dbReference type="AlphaFoldDB" id="A0A3S4IMV5"/>
<protein>
    <submittedName>
        <fullName evidence="8">Succinate dehydrogenase flavoprotein subunit</fullName>
        <ecNumber evidence="8">1.3.99.1</ecNumber>
    </submittedName>
</protein>
<dbReference type="FunFam" id="4.10.80.40:FF:000001">
    <property type="entry name" value="Succinate dehydrogenase flavoprotein subunit"/>
    <property type="match status" value="1"/>
</dbReference>
<evidence type="ECO:0000256" key="4">
    <source>
        <dbReference type="ARBA" id="ARBA00022519"/>
    </source>
</evidence>
<dbReference type="GO" id="GO:0006099">
    <property type="term" value="P:tricarboxylic acid cycle"/>
    <property type="evidence" value="ECO:0007669"/>
    <property type="project" value="UniProtKB-KW"/>
</dbReference>
<dbReference type="GO" id="GO:0050660">
    <property type="term" value="F:flavin adenine dinucleotide binding"/>
    <property type="evidence" value="ECO:0007669"/>
    <property type="project" value="TreeGrafter"/>
</dbReference>
<dbReference type="Gene3D" id="1.20.58.100">
    <property type="entry name" value="Fumarate reductase/succinate dehydrogenase flavoprotein-like, C-terminal domain"/>
    <property type="match status" value="1"/>
</dbReference>
<feature type="domain" description="Fumarate reductase/succinate dehydrogenase flavoprotein-like C-terminal" evidence="7">
    <location>
        <begin position="10"/>
        <end position="89"/>
    </location>
</feature>
<dbReference type="Pfam" id="PF02910">
    <property type="entry name" value="Succ_DH_flav_C"/>
    <property type="match status" value="1"/>
</dbReference>
<reference evidence="8 9" key="1">
    <citation type="submission" date="2018-12" db="EMBL/GenBank/DDBJ databases">
        <authorList>
            <consortium name="Pathogen Informatics"/>
        </authorList>
    </citation>
    <scope>NUCLEOTIDE SEQUENCE [LARGE SCALE GENOMIC DNA]</scope>
    <source>
        <strain evidence="8 9">NCTC6754</strain>
    </source>
</reference>